<dbReference type="GO" id="GO:0006508">
    <property type="term" value="P:proteolysis"/>
    <property type="evidence" value="ECO:0007669"/>
    <property type="project" value="InterPro"/>
</dbReference>
<sequence length="255" mass="28699">MRTEAKDGSVATVSYENRRSGLPDGPTLNILVTGFGPFRDHVVNASWESVRLLPNEDIRPPPNVRPGTKINLIIHQIPVIYRYVADHMEQLWEKYQPHLVIHVGVSGIATAITLEQFAHNSGYCSPDILECTPDGSVCVGGGCDIIESGFDMKLVTTTLNTTAETNGVVAEFSYDPGRYLCDFTYYKSLSIDKDRTAFIHVPPLGKPWSADKMARAIKICITEFIRQLQEKNLLDTSFRRATEFHDRHINRRHEP</sequence>
<protein>
    <recommendedName>
        <fullName evidence="3">Pyroglutamyl-peptidase I</fullName>
    </recommendedName>
</protein>
<dbReference type="OrthoDB" id="407146at2759"/>
<dbReference type="PIRSF" id="PIRSF015592">
    <property type="entry name" value="Prld-crbxl_pptds"/>
    <property type="match status" value="1"/>
</dbReference>
<reference evidence="1" key="1">
    <citation type="submission" date="2021-06" db="EMBL/GenBank/DDBJ databases">
        <authorList>
            <person name="Hodson N. C."/>
            <person name="Mongue J. A."/>
            <person name="Jaron S. K."/>
        </authorList>
    </citation>
    <scope>NUCLEOTIDE SEQUENCE</scope>
</reference>
<dbReference type="PANTHER" id="PTHR23402">
    <property type="entry name" value="PROTEASE FAMILY C15 PYROGLUTAMYL-PEPTIDASE I-RELATED"/>
    <property type="match status" value="1"/>
</dbReference>
<dbReference type="PANTHER" id="PTHR23402:SF1">
    <property type="entry name" value="PYROGLUTAMYL-PEPTIDASE I"/>
    <property type="match status" value="1"/>
</dbReference>
<evidence type="ECO:0000313" key="1">
    <source>
        <dbReference type="EMBL" id="CAG7820390.1"/>
    </source>
</evidence>
<dbReference type="InterPro" id="IPR000816">
    <property type="entry name" value="Peptidase_C15"/>
</dbReference>
<dbReference type="Proteomes" id="UP000708208">
    <property type="component" value="Unassembled WGS sequence"/>
</dbReference>
<accession>A0A8J2PMS3</accession>
<dbReference type="EMBL" id="CAJVCH010476976">
    <property type="protein sequence ID" value="CAG7820390.1"/>
    <property type="molecule type" value="Genomic_DNA"/>
</dbReference>
<dbReference type="GO" id="GO:0005829">
    <property type="term" value="C:cytosol"/>
    <property type="evidence" value="ECO:0007669"/>
    <property type="project" value="InterPro"/>
</dbReference>
<organism evidence="1 2">
    <name type="scientific">Allacma fusca</name>
    <dbReference type="NCBI Taxonomy" id="39272"/>
    <lineage>
        <taxon>Eukaryota</taxon>
        <taxon>Metazoa</taxon>
        <taxon>Ecdysozoa</taxon>
        <taxon>Arthropoda</taxon>
        <taxon>Hexapoda</taxon>
        <taxon>Collembola</taxon>
        <taxon>Symphypleona</taxon>
        <taxon>Sminthuridae</taxon>
        <taxon>Allacma</taxon>
    </lineage>
</organism>
<evidence type="ECO:0008006" key="3">
    <source>
        <dbReference type="Google" id="ProtNLM"/>
    </source>
</evidence>
<dbReference type="CDD" id="cd00501">
    <property type="entry name" value="Peptidase_C15"/>
    <property type="match status" value="1"/>
</dbReference>
<proteinExistence type="predicted"/>
<dbReference type="InterPro" id="IPR016125">
    <property type="entry name" value="Peptidase_C15-like"/>
</dbReference>
<dbReference type="GO" id="GO:0016920">
    <property type="term" value="F:pyroglutamyl-peptidase activity"/>
    <property type="evidence" value="ECO:0007669"/>
    <property type="project" value="InterPro"/>
</dbReference>
<name>A0A8J2PMS3_9HEXA</name>
<keyword evidence="2" id="KW-1185">Reference proteome</keyword>
<dbReference type="AlphaFoldDB" id="A0A8J2PMS3"/>
<comment type="caution">
    <text evidence="1">The sequence shown here is derived from an EMBL/GenBank/DDBJ whole genome shotgun (WGS) entry which is preliminary data.</text>
</comment>
<gene>
    <name evidence="1" type="ORF">AFUS01_LOCUS30782</name>
</gene>
<evidence type="ECO:0000313" key="2">
    <source>
        <dbReference type="Proteomes" id="UP000708208"/>
    </source>
</evidence>
<dbReference type="Pfam" id="PF01470">
    <property type="entry name" value="Peptidase_C15"/>
    <property type="match status" value="1"/>
</dbReference>